<dbReference type="GO" id="GO:0045275">
    <property type="term" value="C:respiratory chain complex III"/>
    <property type="evidence" value="ECO:0007669"/>
    <property type="project" value="InterPro"/>
</dbReference>
<keyword evidence="9" id="KW-0496">Mitochondrion</keyword>
<comment type="similarity">
    <text evidence="2">Belongs to the UQCR10/QCR9 family.</text>
</comment>
<keyword evidence="11" id="KW-0560">Oxidoreductase</keyword>
<evidence type="ECO:0000313" key="11">
    <source>
        <dbReference type="EMBL" id="CBJ31459.1"/>
    </source>
</evidence>
<dbReference type="EC" id="1.10.2.2" evidence="11"/>
<evidence type="ECO:0000256" key="2">
    <source>
        <dbReference type="ARBA" id="ARBA00007856"/>
    </source>
</evidence>
<dbReference type="GO" id="GO:0016491">
    <property type="term" value="F:oxidoreductase activity"/>
    <property type="evidence" value="ECO:0007669"/>
    <property type="project" value="UniProtKB-KW"/>
</dbReference>
<dbReference type="PANTHER" id="PTHR12980">
    <property type="entry name" value="UBIQUINOL-CYTOCHROME C REDUCTASE COMPLEX, SUBUNIT X"/>
    <property type="match status" value="1"/>
</dbReference>
<dbReference type="EMBL" id="FN648439">
    <property type="protein sequence ID" value="CBJ31459.1"/>
    <property type="molecule type" value="Genomic_DNA"/>
</dbReference>
<keyword evidence="7" id="KW-0249">Electron transport</keyword>
<dbReference type="InParanoid" id="D7FTT2"/>
<keyword evidence="10" id="KW-0472">Membrane</keyword>
<proteinExistence type="inferred from homology"/>
<evidence type="ECO:0000256" key="3">
    <source>
        <dbReference type="ARBA" id="ARBA00022448"/>
    </source>
</evidence>
<evidence type="ECO:0000256" key="6">
    <source>
        <dbReference type="ARBA" id="ARBA00022792"/>
    </source>
</evidence>
<keyword evidence="3" id="KW-0813">Transport</keyword>
<dbReference type="Proteomes" id="UP000002630">
    <property type="component" value="Linkage Group LG05"/>
</dbReference>
<evidence type="ECO:0000313" key="12">
    <source>
        <dbReference type="Proteomes" id="UP000002630"/>
    </source>
</evidence>
<sequence>MSSVMAASRRAAVTAAGLRRAPAAAAAAAAATRGGVMTAGATRGMVSNPALTAAYNTVWKSNPMYITYIIGASVVLEFVYGKVGDSIFNSINKGKQYDDIDWSKFAEEEDEDEEEEEDDE</sequence>
<accession>D7FTT2</accession>
<evidence type="ECO:0000256" key="1">
    <source>
        <dbReference type="ARBA" id="ARBA00004434"/>
    </source>
</evidence>
<dbReference type="GO" id="GO:0006122">
    <property type="term" value="P:mitochondrial electron transport, ubiquinol to cytochrome c"/>
    <property type="evidence" value="ECO:0007669"/>
    <property type="project" value="InterPro"/>
</dbReference>
<protein>
    <submittedName>
        <fullName evidence="11">Ubiquinol cytochrome c reductase subunit QCR9</fullName>
        <ecNumber evidence="11">1.10.2.2</ecNumber>
    </submittedName>
</protein>
<dbReference type="Pfam" id="PF05365">
    <property type="entry name" value="UCR_UQCRX_QCR9"/>
    <property type="match status" value="1"/>
</dbReference>
<dbReference type="PANTHER" id="PTHR12980:SF0">
    <property type="entry name" value="CYTOCHROME B-C1 COMPLEX SUBUNIT 9"/>
    <property type="match status" value="1"/>
</dbReference>
<evidence type="ECO:0000256" key="7">
    <source>
        <dbReference type="ARBA" id="ARBA00022982"/>
    </source>
</evidence>
<name>D7FTT2_ECTSI</name>
<evidence type="ECO:0000256" key="10">
    <source>
        <dbReference type="ARBA" id="ARBA00023136"/>
    </source>
</evidence>
<dbReference type="SUPFAM" id="SSF81514">
    <property type="entry name" value="Subunit X (non-heme 7 kDa protein) of cytochrome bc1 complex (Ubiquinol-cytochrome c reductase)"/>
    <property type="match status" value="1"/>
</dbReference>
<evidence type="ECO:0000256" key="8">
    <source>
        <dbReference type="ARBA" id="ARBA00022989"/>
    </source>
</evidence>
<dbReference type="STRING" id="2880.D7FTT2"/>
<keyword evidence="12" id="KW-1185">Reference proteome</keyword>
<keyword evidence="4" id="KW-0679">Respiratory chain</keyword>
<dbReference type="InterPro" id="IPR036656">
    <property type="entry name" value="QCR9_sf"/>
</dbReference>
<gene>
    <name evidence="11" type="primary">QCR</name>
    <name evidence="11" type="ORF">Esi_0257_0006</name>
</gene>
<evidence type="ECO:0000256" key="4">
    <source>
        <dbReference type="ARBA" id="ARBA00022660"/>
    </source>
</evidence>
<evidence type="ECO:0000256" key="9">
    <source>
        <dbReference type="ARBA" id="ARBA00023128"/>
    </source>
</evidence>
<organism evidence="11 12">
    <name type="scientific">Ectocarpus siliculosus</name>
    <name type="common">Brown alga</name>
    <name type="synonym">Conferva siliculosa</name>
    <dbReference type="NCBI Taxonomy" id="2880"/>
    <lineage>
        <taxon>Eukaryota</taxon>
        <taxon>Sar</taxon>
        <taxon>Stramenopiles</taxon>
        <taxon>Ochrophyta</taxon>
        <taxon>PX clade</taxon>
        <taxon>Phaeophyceae</taxon>
        <taxon>Ectocarpales</taxon>
        <taxon>Ectocarpaceae</taxon>
        <taxon>Ectocarpus</taxon>
    </lineage>
</organism>
<keyword evidence="5" id="KW-0812">Transmembrane</keyword>
<dbReference type="GO" id="GO:0005743">
    <property type="term" value="C:mitochondrial inner membrane"/>
    <property type="evidence" value="ECO:0007669"/>
    <property type="project" value="UniProtKB-SubCell"/>
</dbReference>
<dbReference type="InterPro" id="IPR008027">
    <property type="entry name" value="QCR9"/>
</dbReference>
<dbReference type="Gene3D" id="1.20.5.260">
    <property type="entry name" value="Cytochrome b-c1 complex subunit 9"/>
    <property type="match status" value="1"/>
</dbReference>
<evidence type="ECO:0000256" key="5">
    <source>
        <dbReference type="ARBA" id="ARBA00022692"/>
    </source>
</evidence>
<dbReference type="OrthoDB" id="44067at2759"/>
<comment type="subcellular location">
    <subcellularLocation>
        <location evidence="1">Mitochondrion inner membrane</location>
        <topology evidence="1">Single-pass membrane protein</topology>
    </subcellularLocation>
</comment>
<reference evidence="11 12" key="1">
    <citation type="journal article" date="2010" name="Nature">
        <title>The Ectocarpus genome and the independent evolution of multicellularity in brown algae.</title>
        <authorList>
            <person name="Cock J.M."/>
            <person name="Sterck L."/>
            <person name="Rouze P."/>
            <person name="Scornet D."/>
            <person name="Allen A.E."/>
            <person name="Amoutzias G."/>
            <person name="Anthouard V."/>
            <person name="Artiguenave F."/>
            <person name="Aury J.M."/>
            <person name="Badger J.H."/>
            <person name="Beszteri B."/>
            <person name="Billiau K."/>
            <person name="Bonnet E."/>
            <person name="Bothwell J.H."/>
            <person name="Bowler C."/>
            <person name="Boyen C."/>
            <person name="Brownlee C."/>
            <person name="Carrano C.J."/>
            <person name="Charrier B."/>
            <person name="Cho G.Y."/>
            <person name="Coelho S.M."/>
            <person name="Collen J."/>
            <person name="Corre E."/>
            <person name="Da Silva C."/>
            <person name="Delage L."/>
            <person name="Delaroque N."/>
            <person name="Dittami S.M."/>
            <person name="Doulbeau S."/>
            <person name="Elias M."/>
            <person name="Farnham G."/>
            <person name="Gachon C.M."/>
            <person name="Gschloessl B."/>
            <person name="Heesch S."/>
            <person name="Jabbari K."/>
            <person name="Jubin C."/>
            <person name="Kawai H."/>
            <person name="Kimura K."/>
            <person name="Kloareg B."/>
            <person name="Kupper F.C."/>
            <person name="Lang D."/>
            <person name="Le Bail A."/>
            <person name="Leblanc C."/>
            <person name="Lerouge P."/>
            <person name="Lohr M."/>
            <person name="Lopez P.J."/>
            <person name="Martens C."/>
            <person name="Maumus F."/>
            <person name="Michel G."/>
            <person name="Miranda-Saavedra D."/>
            <person name="Morales J."/>
            <person name="Moreau H."/>
            <person name="Motomura T."/>
            <person name="Nagasato C."/>
            <person name="Napoli C.A."/>
            <person name="Nelson D.R."/>
            <person name="Nyvall-Collen P."/>
            <person name="Peters A.F."/>
            <person name="Pommier C."/>
            <person name="Potin P."/>
            <person name="Poulain J."/>
            <person name="Quesneville H."/>
            <person name="Read B."/>
            <person name="Rensing S.A."/>
            <person name="Ritter A."/>
            <person name="Rousvoal S."/>
            <person name="Samanta M."/>
            <person name="Samson G."/>
            <person name="Schroeder D.C."/>
            <person name="Segurens B."/>
            <person name="Strittmatter M."/>
            <person name="Tonon T."/>
            <person name="Tregear J.W."/>
            <person name="Valentin K."/>
            <person name="von Dassow P."/>
            <person name="Yamagishi T."/>
            <person name="Van de Peer Y."/>
            <person name="Wincker P."/>
        </authorList>
    </citation>
    <scope>NUCLEOTIDE SEQUENCE [LARGE SCALE GENOMIC DNA]</scope>
    <source>
        <strain evidence="12">Ec32 / CCAP1310/4</strain>
    </source>
</reference>
<keyword evidence="6" id="KW-0999">Mitochondrion inner membrane</keyword>
<dbReference type="AlphaFoldDB" id="D7FTT2"/>
<keyword evidence="8" id="KW-1133">Transmembrane helix</keyword>
<dbReference type="EMBL" id="FN649730">
    <property type="protein sequence ID" value="CBJ31459.1"/>
    <property type="molecule type" value="Genomic_DNA"/>
</dbReference>